<evidence type="ECO:0000259" key="4">
    <source>
        <dbReference type="PROSITE" id="PS50206"/>
    </source>
</evidence>
<feature type="region of interest" description="Disordered" evidence="2">
    <location>
        <begin position="265"/>
        <end position="286"/>
    </location>
</feature>
<feature type="signal peptide" evidence="3">
    <location>
        <begin position="1"/>
        <end position="23"/>
    </location>
</feature>
<dbReference type="NCBIfam" id="TIGR03871">
    <property type="entry name" value="ABC_peri_MoxJ_2"/>
    <property type="match status" value="1"/>
</dbReference>
<evidence type="ECO:0000256" key="2">
    <source>
        <dbReference type="SAM" id="MobiDB-lite"/>
    </source>
</evidence>
<sequence length="436" mass="47650">MARGLTAAALAAALLLTGTGAQAQVELGKRDALRVCADANALPFSNDKGEGFENKLAEMVAADLGVPVAYTWFPQGFGFVRNTLGARKCDIVMGTASGELLMQNTNPYYRSVYALVYRKDSGLTATKLSDPALKGARIGIMAQTPPMDLMVRYGLTNIEPYQLATDTRVYQPARDAVVDVATGKTDVAVVWGPLAAFWASKQEVPLVVAPLVEEAVTGRLSFLISMGIRPEEPDWKHWLNDWIKENQPRIDALLASYGIPLLDREGKLIQPPPPEPEGYRKSDYRSPVPATLKGATVLTTATLQRLVKEKPDAVLLDVLPPQAPKPEGRPEGAAWTPRPHETIPGATWMPDVGHGDPTPAQEAYFRKGLEQLTGGDKGKTLVMFCRRDCWMSWNAAKRAMEWGYTDVRWYPDGVEGWSEARRPLKAVEPLDGGPQG</sequence>
<organism evidence="5 6">
    <name type="scientific">Aerophototrophica crusticola</name>
    <dbReference type="NCBI Taxonomy" id="1709002"/>
    <lineage>
        <taxon>Bacteria</taxon>
        <taxon>Pseudomonadati</taxon>
        <taxon>Pseudomonadota</taxon>
        <taxon>Alphaproteobacteria</taxon>
        <taxon>Rhodospirillales</taxon>
        <taxon>Rhodospirillaceae</taxon>
        <taxon>Aerophototrophica</taxon>
    </lineage>
</organism>
<evidence type="ECO:0000313" key="6">
    <source>
        <dbReference type="Proteomes" id="UP000501891"/>
    </source>
</evidence>
<proteinExistence type="predicted"/>
<evidence type="ECO:0000313" key="5">
    <source>
        <dbReference type="EMBL" id="QJE71971.1"/>
    </source>
</evidence>
<dbReference type="Gene3D" id="3.40.190.10">
    <property type="entry name" value="Periplasmic binding protein-like II"/>
    <property type="match status" value="2"/>
</dbReference>
<feature type="domain" description="Rhodanese" evidence="4">
    <location>
        <begin position="309"/>
        <end position="426"/>
    </location>
</feature>
<dbReference type="PROSITE" id="PS50206">
    <property type="entry name" value="RHODANESE_3"/>
    <property type="match status" value="1"/>
</dbReference>
<protein>
    <submittedName>
        <fullName evidence="5">Quinoprotein dehydrogenase-associated putative ABC transporter substrate-binding protein</fullName>
    </submittedName>
</protein>
<dbReference type="InterPro" id="IPR022376">
    <property type="entry name" value="PQQ_CXXCW"/>
</dbReference>
<evidence type="ECO:0000256" key="3">
    <source>
        <dbReference type="SAM" id="SignalP"/>
    </source>
</evidence>
<dbReference type="CDD" id="cd00158">
    <property type="entry name" value="RHOD"/>
    <property type="match status" value="1"/>
</dbReference>
<dbReference type="InterPro" id="IPR036873">
    <property type="entry name" value="Rhodanese-like_dom_sf"/>
</dbReference>
<dbReference type="PANTHER" id="PTHR35936">
    <property type="entry name" value="MEMBRANE-BOUND LYTIC MUREIN TRANSGLYCOSYLASE F"/>
    <property type="match status" value="1"/>
</dbReference>
<dbReference type="SUPFAM" id="SSF53850">
    <property type="entry name" value="Periplasmic binding protein-like II"/>
    <property type="match status" value="1"/>
</dbReference>
<keyword evidence="1 3" id="KW-0732">Signal</keyword>
<dbReference type="PANTHER" id="PTHR35936:SF17">
    <property type="entry name" value="ARGININE-BINDING EXTRACELLULAR PROTEIN ARTP"/>
    <property type="match status" value="1"/>
</dbReference>
<dbReference type="InterPro" id="IPR001638">
    <property type="entry name" value="Solute-binding_3/MltF_N"/>
</dbReference>
<feature type="region of interest" description="Disordered" evidence="2">
    <location>
        <begin position="318"/>
        <end position="337"/>
    </location>
</feature>
<dbReference type="Proteomes" id="UP000501891">
    <property type="component" value="Chromosome"/>
</dbReference>
<dbReference type="InterPro" id="IPR022448">
    <property type="entry name" value="Quinoprotein_dehydrogenase"/>
</dbReference>
<feature type="chain" id="PRO_5032729703" evidence="3">
    <location>
        <begin position="24"/>
        <end position="436"/>
    </location>
</feature>
<dbReference type="KEGG" id="acru:HHL28_01590"/>
<dbReference type="Gene3D" id="3.40.250.10">
    <property type="entry name" value="Rhodanese-like domain"/>
    <property type="match status" value="1"/>
</dbReference>
<dbReference type="Pfam" id="PF00581">
    <property type="entry name" value="Rhodanese"/>
    <property type="match status" value="1"/>
</dbReference>
<dbReference type="NCBIfam" id="TIGR03865">
    <property type="entry name" value="PQQ_CXXCW"/>
    <property type="match status" value="1"/>
</dbReference>
<name>A0A858R3J3_9PROT</name>
<dbReference type="SUPFAM" id="SSF52821">
    <property type="entry name" value="Rhodanese/Cell cycle control phosphatase"/>
    <property type="match status" value="1"/>
</dbReference>
<gene>
    <name evidence="5" type="ORF">HHL28_01590</name>
</gene>
<accession>A0A858R3J3</accession>
<dbReference type="InterPro" id="IPR001763">
    <property type="entry name" value="Rhodanese-like_dom"/>
</dbReference>
<reference evidence="5" key="1">
    <citation type="submission" date="2020-04" db="EMBL/GenBank/DDBJ databases">
        <title>A desert anoxygenic phototrophic bacterium fixes CO2 using RubisCO under aerobic conditions.</title>
        <authorList>
            <person name="Tang K."/>
        </authorList>
    </citation>
    <scope>NUCLEOTIDE SEQUENCE [LARGE SCALE GENOMIC DNA]</scope>
    <source>
        <strain evidence="5">MIMtkB3</strain>
    </source>
</reference>
<evidence type="ECO:0000256" key="1">
    <source>
        <dbReference type="ARBA" id="ARBA00022729"/>
    </source>
</evidence>
<dbReference type="Pfam" id="PF00497">
    <property type="entry name" value="SBP_bac_3"/>
    <property type="match status" value="1"/>
</dbReference>
<keyword evidence="6" id="KW-1185">Reference proteome</keyword>
<dbReference type="EMBL" id="CP051775">
    <property type="protein sequence ID" value="QJE71971.1"/>
    <property type="molecule type" value="Genomic_DNA"/>
</dbReference>
<dbReference type="SMART" id="SM00062">
    <property type="entry name" value="PBPb"/>
    <property type="match status" value="1"/>
</dbReference>
<dbReference type="AlphaFoldDB" id="A0A858R3J3"/>